<accession>A0A2A6CAS1</accession>
<evidence type="ECO:0000313" key="1">
    <source>
        <dbReference type="EnsemblMetazoa" id="PPA38806.1"/>
    </source>
</evidence>
<keyword evidence="2" id="KW-1185">Reference proteome</keyword>
<organism evidence="1 2">
    <name type="scientific">Pristionchus pacificus</name>
    <name type="common">Parasitic nematode worm</name>
    <dbReference type="NCBI Taxonomy" id="54126"/>
    <lineage>
        <taxon>Eukaryota</taxon>
        <taxon>Metazoa</taxon>
        <taxon>Ecdysozoa</taxon>
        <taxon>Nematoda</taxon>
        <taxon>Chromadorea</taxon>
        <taxon>Rhabditida</taxon>
        <taxon>Rhabditina</taxon>
        <taxon>Diplogasteromorpha</taxon>
        <taxon>Diplogasteroidea</taxon>
        <taxon>Neodiplogasteridae</taxon>
        <taxon>Pristionchus</taxon>
    </lineage>
</organism>
<name>A0A2A6CAS1_PRIPA</name>
<reference evidence="2" key="1">
    <citation type="journal article" date="2008" name="Nat. Genet.">
        <title>The Pristionchus pacificus genome provides a unique perspective on nematode lifestyle and parasitism.</title>
        <authorList>
            <person name="Dieterich C."/>
            <person name="Clifton S.W."/>
            <person name="Schuster L.N."/>
            <person name="Chinwalla A."/>
            <person name="Delehaunty K."/>
            <person name="Dinkelacker I."/>
            <person name="Fulton L."/>
            <person name="Fulton R."/>
            <person name="Godfrey J."/>
            <person name="Minx P."/>
            <person name="Mitreva M."/>
            <person name="Roeseler W."/>
            <person name="Tian H."/>
            <person name="Witte H."/>
            <person name="Yang S.P."/>
            <person name="Wilson R.K."/>
            <person name="Sommer R.J."/>
        </authorList>
    </citation>
    <scope>NUCLEOTIDE SEQUENCE [LARGE SCALE GENOMIC DNA]</scope>
    <source>
        <strain evidence="2">PS312</strain>
    </source>
</reference>
<dbReference type="AlphaFoldDB" id="A0A2A6CAS1"/>
<accession>A0A8R1YV99</accession>
<dbReference type="EnsemblMetazoa" id="PPA38806.1">
    <property type="protein sequence ID" value="PPA38806.1"/>
    <property type="gene ID" value="WBGene00277175"/>
</dbReference>
<evidence type="ECO:0000313" key="2">
    <source>
        <dbReference type="Proteomes" id="UP000005239"/>
    </source>
</evidence>
<reference evidence="1" key="2">
    <citation type="submission" date="2022-06" db="UniProtKB">
        <authorList>
            <consortium name="EnsemblMetazoa"/>
        </authorList>
    </citation>
    <scope>IDENTIFICATION</scope>
    <source>
        <strain evidence="1">PS312</strain>
    </source>
</reference>
<proteinExistence type="predicted"/>
<protein>
    <submittedName>
        <fullName evidence="1">Uncharacterized protein</fullName>
    </submittedName>
</protein>
<dbReference type="OrthoDB" id="5851039at2759"/>
<gene>
    <name evidence="1" type="primary">WBGene00277175</name>
</gene>
<dbReference type="Proteomes" id="UP000005239">
    <property type="component" value="Unassembled WGS sequence"/>
</dbReference>
<sequence>MAIRGDEPIGKIRREERKEDEGRLFIHSSMDSSLLLHLIVYSLSSVFGCVPTRPTSTPSPSGRYPPVFYHARSYLPLDDIPLSNGSILERSIIEKGIKESSLHEISSQIVASPDTITQSLITALSSLHQREGQIPSDTSLSPSTLRTLMQWLATLAPHHDTPTTNSTLTTTTTVIPSTSTPLDDMINTTTVTSTTTTVIPGMTTTTVTPSTTTTTRAPTTTTTVAPTDCCPVLTQTMTSSEFPDGVMTFTYNNNVCRSTVSSFCTQSDPAFNLYAAIVANGMDFLDYQPSNVTFPGTCIGGTWFMGTPPLAIVTLECRLTNPPTTP</sequence>